<dbReference type="PANTHER" id="PTHR43524">
    <property type="entry name" value="RADICAL SAM SUPERFAMILY PROTEIN"/>
    <property type="match status" value="1"/>
</dbReference>
<accession>G5HEF7</accession>
<comment type="caution">
    <text evidence="6">The sequence shown here is derived from an EMBL/GenBank/DDBJ whole genome shotgun (WGS) entry which is preliminary data.</text>
</comment>
<dbReference type="CDD" id="cd01335">
    <property type="entry name" value="Radical_SAM"/>
    <property type="match status" value="1"/>
</dbReference>
<dbReference type="EMBL" id="ADLJ01000007">
    <property type="protein sequence ID" value="EHF00205.1"/>
    <property type="molecule type" value="Genomic_DNA"/>
</dbReference>
<dbReference type="HOGENOM" id="CLU_044700_0_0_9"/>
<dbReference type="SUPFAM" id="SSF102114">
    <property type="entry name" value="Radical SAM enzymes"/>
    <property type="match status" value="1"/>
</dbReference>
<dbReference type="Pfam" id="PF04055">
    <property type="entry name" value="Radical_SAM"/>
    <property type="match status" value="1"/>
</dbReference>
<keyword evidence="2" id="KW-0479">Metal-binding</keyword>
<dbReference type="SFLD" id="SFLDS00029">
    <property type="entry name" value="Radical_SAM"/>
    <property type="match status" value="1"/>
</dbReference>
<evidence type="ECO:0000313" key="6">
    <source>
        <dbReference type="EMBL" id="EHF00205.1"/>
    </source>
</evidence>
<gene>
    <name evidence="6" type="ORF">HMPREF9469_01119</name>
</gene>
<dbReference type="Proteomes" id="UP000003763">
    <property type="component" value="Unassembled WGS sequence"/>
</dbReference>
<dbReference type="Gene3D" id="3.20.20.70">
    <property type="entry name" value="Aldolase class I"/>
    <property type="match status" value="1"/>
</dbReference>
<dbReference type="GO" id="GO:0051536">
    <property type="term" value="F:iron-sulfur cluster binding"/>
    <property type="evidence" value="ECO:0007669"/>
    <property type="project" value="UniProtKB-KW"/>
</dbReference>
<keyword evidence="3" id="KW-0408">Iron</keyword>
<reference evidence="6 7" key="1">
    <citation type="submission" date="2011-08" db="EMBL/GenBank/DDBJ databases">
        <title>The Genome Sequence of Clostridium citroniae WAL-17108.</title>
        <authorList>
            <consortium name="The Broad Institute Genome Sequencing Platform"/>
            <person name="Earl A."/>
            <person name="Ward D."/>
            <person name="Feldgarden M."/>
            <person name="Gevers D."/>
            <person name="Finegold S.M."/>
            <person name="Summanen P.H."/>
            <person name="Molitoris D.R."/>
            <person name="Vaisanen M.L."/>
            <person name="Daigneault M."/>
            <person name="Allen-Vercoe E."/>
            <person name="Young S.K."/>
            <person name="Zeng Q."/>
            <person name="Gargeya S."/>
            <person name="Fitzgerald M."/>
            <person name="Haas B."/>
            <person name="Abouelleil A."/>
            <person name="Alvarado L."/>
            <person name="Arachchi H.M."/>
            <person name="Berlin A."/>
            <person name="Brown A."/>
            <person name="Chapman S.B."/>
            <person name="Chen Z."/>
            <person name="Dunbar C."/>
            <person name="Freedman E."/>
            <person name="Gearin G."/>
            <person name="Gellesch M."/>
            <person name="Goldberg J."/>
            <person name="Griggs A."/>
            <person name="Gujja S."/>
            <person name="Heiman D."/>
            <person name="Howarth C."/>
            <person name="Larson L."/>
            <person name="Lui A."/>
            <person name="MacDonald P.J.P."/>
            <person name="Montmayeur A."/>
            <person name="Murphy C."/>
            <person name="Neiman D."/>
            <person name="Pearson M."/>
            <person name="Priest M."/>
            <person name="Roberts A."/>
            <person name="Saif S."/>
            <person name="Shea T."/>
            <person name="Shenoy N."/>
            <person name="Sisk P."/>
            <person name="Stolte C."/>
            <person name="Sykes S."/>
            <person name="Wortman J."/>
            <person name="Nusbaum C."/>
            <person name="Birren B."/>
        </authorList>
    </citation>
    <scope>NUCLEOTIDE SEQUENCE [LARGE SCALE GENOMIC DNA]</scope>
    <source>
        <strain evidence="6 7">WAL-17108</strain>
    </source>
</reference>
<dbReference type="InterPro" id="IPR007197">
    <property type="entry name" value="rSAM"/>
</dbReference>
<evidence type="ECO:0000256" key="1">
    <source>
        <dbReference type="ARBA" id="ARBA00022691"/>
    </source>
</evidence>
<evidence type="ECO:0000313" key="7">
    <source>
        <dbReference type="Proteomes" id="UP000003763"/>
    </source>
</evidence>
<dbReference type="InterPro" id="IPR013785">
    <property type="entry name" value="Aldolase_TIM"/>
</dbReference>
<proteinExistence type="predicted"/>
<dbReference type="PANTHER" id="PTHR43524:SF1">
    <property type="entry name" value="RADICAL SAM SUPERFAMILY PROTEIN"/>
    <property type="match status" value="1"/>
</dbReference>
<keyword evidence="4" id="KW-0411">Iron-sulfur</keyword>
<evidence type="ECO:0000256" key="3">
    <source>
        <dbReference type="ARBA" id="ARBA00023004"/>
    </source>
</evidence>
<feature type="domain" description="Radical SAM core" evidence="5">
    <location>
        <begin position="104"/>
        <end position="312"/>
    </location>
</feature>
<dbReference type="GO" id="GO:0046872">
    <property type="term" value="F:metal ion binding"/>
    <property type="evidence" value="ECO:0007669"/>
    <property type="project" value="UniProtKB-KW"/>
</dbReference>
<dbReference type="GO" id="GO:0003824">
    <property type="term" value="F:catalytic activity"/>
    <property type="evidence" value="ECO:0007669"/>
    <property type="project" value="InterPro"/>
</dbReference>
<evidence type="ECO:0000259" key="5">
    <source>
        <dbReference type="PROSITE" id="PS51918"/>
    </source>
</evidence>
<dbReference type="PATRIC" id="fig|742733.3.peg.1138"/>
<evidence type="ECO:0000256" key="2">
    <source>
        <dbReference type="ARBA" id="ARBA00022723"/>
    </source>
</evidence>
<sequence length="462" mass="52709">MIKESMETLTIKTALGYMNRDPEKNLPKLLNWFDLFDRKGTLKDERNAVRSVINDKENNWYQLIMSLCKDIDPGVRDRLFENFIINGCLLGYQRQEANKEKYQCNIPWAILLDPTSACNLHCTGCWAAEYGNQMNLTYEEMDNIVKQGVELGTYVYLFTGGEPLVRKRDLIQLCEDHPDCVFSAYTNGTLIDEAFAEEMLRVKNFIPAISIEGFEDATDSRRGEGTYKKIIRAMNILKEKKLPFGISCCYTSANAEVIGSEEYFDKMIEMGAKFAWFFTYMPVGKGAVPELMATAEQREMMYHKIRAYRSTKPIFTIDFWNDGEYVGGCVAGGRSYLHINANGDIEPCAFVHYSDSNIREKTLLEAYCSPLFMGYHDNQPWNENMLRPCPVLDNPGRLTEIVERSGAKSTDYQNLESAKEFSDKCVETARKWAPVADRLWNESGKACRACGKCGAGDYDAER</sequence>
<name>G5HEF7_9FIRM</name>
<dbReference type="InterPro" id="IPR058240">
    <property type="entry name" value="rSAM_sf"/>
</dbReference>
<dbReference type="AlphaFoldDB" id="G5HEF7"/>
<protein>
    <recommendedName>
        <fullName evidence="5">Radical SAM core domain-containing protein</fullName>
    </recommendedName>
</protein>
<dbReference type="eggNOG" id="COG0535">
    <property type="taxonomic scope" value="Bacteria"/>
</dbReference>
<dbReference type="PROSITE" id="PS51918">
    <property type="entry name" value="RADICAL_SAM"/>
    <property type="match status" value="1"/>
</dbReference>
<dbReference type="CDD" id="cd21128">
    <property type="entry name" value="SPASM_rSAM"/>
    <property type="match status" value="1"/>
</dbReference>
<organism evidence="6 7">
    <name type="scientific">[Clostridium] citroniae WAL-17108</name>
    <dbReference type="NCBI Taxonomy" id="742733"/>
    <lineage>
        <taxon>Bacteria</taxon>
        <taxon>Bacillati</taxon>
        <taxon>Bacillota</taxon>
        <taxon>Clostridia</taxon>
        <taxon>Lachnospirales</taxon>
        <taxon>Lachnospiraceae</taxon>
        <taxon>Enterocloster</taxon>
    </lineage>
</organism>
<evidence type="ECO:0000256" key="4">
    <source>
        <dbReference type="ARBA" id="ARBA00023014"/>
    </source>
</evidence>
<keyword evidence="1" id="KW-0949">S-adenosyl-L-methionine</keyword>
<dbReference type="SFLD" id="SFLDG01067">
    <property type="entry name" value="SPASM/twitch_domain_containing"/>
    <property type="match status" value="1"/>
</dbReference>